<proteinExistence type="predicted"/>
<keyword evidence="4" id="KW-1185">Reference proteome</keyword>
<dbReference type="Proteomes" id="UP001305647">
    <property type="component" value="Unassembled WGS sequence"/>
</dbReference>
<protein>
    <recommendedName>
        <fullName evidence="5">Secreted protein</fullName>
    </recommendedName>
</protein>
<dbReference type="EMBL" id="MU863629">
    <property type="protein sequence ID" value="KAK4103102.1"/>
    <property type="molecule type" value="Genomic_DNA"/>
</dbReference>
<evidence type="ECO:0000313" key="3">
    <source>
        <dbReference type="EMBL" id="KAK4103102.1"/>
    </source>
</evidence>
<gene>
    <name evidence="3" type="ORF">N658DRAFT_301123</name>
</gene>
<organism evidence="3 4">
    <name type="scientific">Parathielavia hyrcaniae</name>
    <dbReference type="NCBI Taxonomy" id="113614"/>
    <lineage>
        <taxon>Eukaryota</taxon>
        <taxon>Fungi</taxon>
        <taxon>Dikarya</taxon>
        <taxon>Ascomycota</taxon>
        <taxon>Pezizomycotina</taxon>
        <taxon>Sordariomycetes</taxon>
        <taxon>Sordariomycetidae</taxon>
        <taxon>Sordariales</taxon>
        <taxon>Chaetomiaceae</taxon>
        <taxon>Parathielavia</taxon>
    </lineage>
</organism>
<reference evidence="3" key="2">
    <citation type="submission" date="2023-05" db="EMBL/GenBank/DDBJ databases">
        <authorList>
            <consortium name="Lawrence Berkeley National Laboratory"/>
            <person name="Steindorff A."/>
            <person name="Hensen N."/>
            <person name="Bonometti L."/>
            <person name="Westerberg I."/>
            <person name="Brannstrom I.O."/>
            <person name="Guillou S."/>
            <person name="Cros-Aarteil S."/>
            <person name="Calhoun S."/>
            <person name="Haridas S."/>
            <person name="Kuo A."/>
            <person name="Mondo S."/>
            <person name="Pangilinan J."/>
            <person name="Riley R."/>
            <person name="Labutti K."/>
            <person name="Andreopoulos B."/>
            <person name="Lipzen A."/>
            <person name="Chen C."/>
            <person name="Yanf M."/>
            <person name="Daum C."/>
            <person name="Ng V."/>
            <person name="Clum A."/>
            <person name="Ohm R."/>
            <person name="Martin F."/>
            <person name="Silar P."/>
            <person name="Natvig D."/>
            <person name="Lalanne C."/>
            <person name="Gautier V."/>
            <person name="Ament-Velasquez S.L."/>
            <person name="Kruys A."/>
            <person name="Hutchinson M.I."/>
            <person name="Powell A.J."/>
            <person name="Barry K."/>
            <person name="Miller A.N."/>
            <person name="Grigoriev I.V."/>
            <person name="Debuchy R."/>
            <person name="Gladieux P."/>
            <person name="Thoren M.H."/>
            <person name="Johannesson H."/>
        </authorList>
    </citation>
    <scope>NUCLEOTIDE SEQUENCE</scope>
    <source>
        <strain evidence="3">CBS 757.83</strain>
    </source>
</reference>
<feature type="chain" id="PRO_5042894692" description="Secreted protein" evidence="2">
    <location>
        <begin position="19"/>
        <end position="108"/>
    </location>
</feature>
<name>A0AAN6Q9C3_9PEZI</name>
<sequence length="108" mass="11975">MRWVRCVCLSLSALPSLPFRCLSTASPGAPVNQSKAPKIFVSRYGKRLDDRRRFHHQAGMSDRPWTAAACCTDQVAVGRSGDAMSSGDRVSATHSSQESKRWRIRGRP</sequence>
<evidence type="ECO:0000256" key="1">
    <source>
        <dbReference type="SAM" id="MobiDB-lite"/>
    </source>
</evidence>
<evidence type="ECO:0000313" key="4">
    <source>
        <dbReference type="Proteomes" id="UP001305647"/>
    </source>
</evidence>
<keyword evidence="2" id="KW-0732">Signal</keyword>
<reference evidence="3" key="1">
    <citation type="journal article" date="2023" name="Mol. Phylogenet. Evol.">
        <title>Genome-scale phylogeny and comparative genomics of the fungal order Sordariales.</title>
        <authorList>
            <person name="Hensen N."/>
            <person name="Bonometti L."/>
            <person name="Westerberg I."/>
            <person name="Brannstrom I.O."/>
            <person name="Guillou S."/>
            <person name="Cros-Aarteil S."/>
            <person name="Calhoun S."/>
            <person name="Haridas S."/>
            <person name="Kuo A."/>
            <person name="Mondo S."/>
            <person name="Pangilinan J."/>
            <person name="Riley R."/>
            <person name="LaButti K."/>
            <person name="Andreopoulos B."/>
            <person name="Lipzen A."/>
            <person name="Chen C."/>
            <person name="Yan M."/>
            <person name="Daum C."/>
            <person name="Ng V."/>
            <person name="Clum A."/>
            <person name="Steindorff A."/>
            <person name="Ohm R.A."/>
            <person name="Martin F."/>
            <person name="Silar P."/>
            <person name="Natvig D.O."/>
            <person name="Lalanne C."/>
            <person name="Gautier V."/>
            <person name="Ament-Velasquez S.L."/>
            <person name="Kruys A."/>
            <person name="Hutchinson M.I."/>
            <person name="Powell A.J."/>
            <person name="Barry K."/>
            <person name="Miller A.N."/>
            <person name="Grigoriev I.V."/>
            <person name="Debuchy R."/>
            <person name="Gladieux P."/>
            <person name="Hiltunen Thoren M."/>
            <person name="Johannesson H."/>
        </authorList>
    </citation>
    <scope>NUCLEOTIDE SEQUENCE</scope>
    <source>
        <strain evidence="3">CBS 757.83</strain>
    </source>
</reference>
<feature type="signal peptide" evidence="2">
    <location>
        <begin position="1"/>
        <end position="18"/>
    </location>
</feature>
<dbReference type="AlphaFoldDB" id="A0AAN6Q9C3"/>
<feature type="region of interest" description="Disordered" evidence="1">
    <location>
        <begin position="80"/>
        <end position="108"/>
    </location>
</feature>
<evidence type="ECO:0008006" key="5">
    <source>
        <dbReference type="Google" id="ProtNLM"/>
    </source>
</evidence>
<accession>A0AAN6Q9C3</accession>
<evidence type="ECO:0000256" key="2">
    <source>
        <dbReference type="SAM" id="SignalP"/>
    </source>
</evidence>
<comment type="caution">
    <text evidence="3">The sequence shown here is derived from an EMBL/GenBank/DDBJ whole genome shotgun (WGS) entry which is preliminary data.</text>
</comment>